<dbReference type="PROSITE" id="PS51208">
    <property type="entry name" value="AUTOTRANSPORTER"/>
    <property type="match status" value="1"/>
</dbReference>
<dbReference type="InterPro" id="IPR011050">
    <property type="entry name" value="Pectin_lyase_fold/virulence"/>
</dbReference>
<name>A0ABV2I5U9_9HYPH</name>
<dbReference type="EMBL" id="JBEPLY010000001">
    <property type="protein sequence ID" value="MET3598301.1"/>
    <property type="molecule type" value="Genomic_DNA"/>
</dbReference>
<feature type="compositionally biased region" description="Gly residues" evidence="1">
    <location>
        <begin position="536"/>
        <end position="551"/>
    </location>
</feature>
<dbReference type="SUPFAM" id="SSF103515">
    <property type="entry name" value="Autotransporter"/>
    <property type="match status" value="1"/>
</dbReference>
<dbReference type="InterPro" id="IPR036709">
    <property type="entry name" value="Autotransporte_beta_dom_sf"/>
</dbReference>
<dbReference type="InterPro" id="IPR030895">
    <property type="entry name" value="T5SS_PEPC_rpt"/>
</dbReference>
<dbReference type="Pfam" id="PF03797">
    <property type="entry name" value="Autotransporter"/>
    <property type="match status" value="1"/>
</dbReference>
<accession>A0ABV2I5U9</accession>
<evidence type="ECO:0000313" key="5">
    <source>
        <dbReference type="Proteomes" id="UP001549164"/>
    </source>
</evidence>
<gene>
    <name evidence="4" type="ORF">ABID12_000222</name>
</gene>
<feature type="signal peptide" evidence="2">
    <location>
        <begin position="1"/>
        <end position="47"/>
    </location>
</feature>
<feature type="domain" description="Autotransporter" evidence="3">
    <location>
        <begin position="669"/>
        <end position="941"/>
    </location>
</feature>
<feature type="region of interest" description="Disordered" evidence="1">
    <location>
        <begin position="528"/>
        <end position="557"/>
    </location>
</feature>
<dbReference type="SUPFAM" id="SSF51126">
    <property type="entry name" value="Pectin lyase-like"/>
    <property type="match status" value="1"/>
</dbReference>
<evidence type="ECO:0000259" key="3">
    <source>
        <dbReference type="PROSITE" id="PS51208"/>
    </source>
</evidence>
<sequence>MTDIKYCVANKTNARSTGHTLRRFNRHLLAGAVFAMTALAAHAPLHAEDWIAGTGDWFNGANWSNGVVPDVQPDNNIYRTAVIANGGEVTLSSGDAVAMTLEIGNDDGDGGTMTFTGGSLNTGGAEIDGGGVMTVSGRGAEWDLAKPNLPVFSGGQIAIREGSLAISDGAKVYNAGSVTLLGDDATSSMVVSGTGTTFSSINVTSVGGSGGAATLRVDDHAIYQARNLYIGTFGGGRGAVVATGAGTSLAVEYLAVGNRGEEDDRASATLTIADGAQVTASEEALITRDSNYGGWTSGTINIGAAEGEAAAAAGTLNADNGVHFGYGDANLVFNHTETDYDFSHVMTNSDVDTASASIRQVAGVTELSGNSGSFTGSTEATGGTLLVTGNLGGVLSASEAGTIGGTGTIGSTTIGDGGTLAPGMRNAIGSLTVNGDLTFESGSTYVVDLTGAESDLVTVSGTASLGGTVSIRSLDDSTSYQESQTYTILSAGTRDGSFEEALSQSAFLDVTTSYEGNDAKITVALIGEGEGEGGDGGDNGDGNDGGNGGGDPGDEGVFTWAADTPNQYAVAQALDSLDQSGDSLELYNEMLMLGLDDARETYEQLGGLDYAAGQSAMMQNSLSVGRMINNRLRSASGGAAAPSVPALGYAEESDVAAKGAFPDSATNGFDEGRFTAWGSGFGTWGEIDGTNGSADADIGSGGFIGGADMMVNDMWRVGVAAGYSRSTFDVDQSTGKSDNYTLATYADMEWNALAVRGGLGYTFHRAEADRKITALDQTLKGEYDANSFNAFGELAYRADLGPASVEPFANLAFVHLKTDSFTETGGTAALRVDGQKMSTTFTTIGVRAATDFDFGGVPTVARGSLGWMHAFGDVDTQTTARFATGNDFTVFGTPLDENTALVEAGLDFAVTESATLGVSYSGQFGENATDQGLNANLRVRF</sequence>
<dbReference type="RefSeq" id="WP_354432755.1">
    <property type="nucleotide sequence ID" value="NZ_JBEPLY010000001.1"/>
</dbReference>
<feature type="chain" id="PRO_5047104467" evidence="2">
    <location>
        <begin position="48"/>
        <end position="941"/>
    </location>
</feature>
<dbReference type="Proteomes" id="UP001549164">
    <property type="component" value="Unassembled WGS sequence"/>
</dbReference>
<dbReference type="Gene3D" id="2.40.128.130">
    <property type="entry name" value="Autotransporter beta-domain"/>
    <property type="match status" value="1"/>
</dbReference>
<dbReference type="InterPro" id="IPR006315">
    <property type="entry name" value="OM_autotransptr_brl_dom"/>
</dbReference>
<reference evidence="4 5" key="1">
    <citation type="submission" date="2024-06" db="EMBL/GenBank/DDBJ databases">
        <title>Genomic Encyclopedia of Type Strains, Phase IV (KMG-IV): sequencing the most valuable type-strain genomes for metagenomic binning, comparative biology and taxonomic classification.</title>
        <authorList>
            <person name="Goeker M."/>
        </authorList>
    </citation>
    <scope>NUCLEOTIDE SEQUENCE [LARGE SCALE GENOMIC DNA]</scope>
    <source>
        <strain evidence="4 5">DSM 28102</strain>
    </source>
</reference>
<keyword evidence="5" id="KW-1185">Reference proteome</keyword>
<comment type="caution">
    <text evidence="4">The sequence shown here is derived from an EMBL/GenBank/DDBJ whole genome shotgun (WGS) entry which is preliminary data.</text>
</comment>
<evidence type="ECO:0000313" key="4">
    <source>
        <dbReference type="EMBL" id="MET3598301.1"/>
    </source>
</evidence>
<evidence type="ECO:0000256" key="1">
    <source>
        <dbReference type="SAM" id="MobiDB-lite"/>
    </source>
</evidence>
<dbReference type="InterPro" id="IPR005546">
    <property type="entry name" value="Autotransporte_beta"/>
</dbReference>
<dbReference type="SMART" id="SM00869">
    <property type="entry name" value="Autotransporter"/>
    <property type="match status" value="1"/>
</dbReference>
<proteinExistence type="predicted"/>
<keyword evidence="2" id="KW-0732">Signal</keyword>
<dbReference type="NCBIfam" id="TIGR01414">
    <property type="entry name" value="autotrans_barl"/>
    <property type="match status" value="1"/>
</dbReference>
<dbReference type="NCBIfam" id="TIGR04393">
    <property type="entry name" value="rpt_T5SS_PEPC"/>
    <property type="match status" value="1"/>
</dbReference>
<evidence type="ECO:0000256" key="2">
    <source>
        <dbReference type="SAM" id="SignalP"/>
    </source>
</evidence>
<protein>
    <submittedName>
        <fullName evidence="4">Outer membrane autotransporter protein</fullName>
    </submittedName>
</protein>
<organism evidence="4 5">
    <name type="scientific">Martelella mangrovi</name>
    <dbReference type="NCBI Taxonomy" id="1397477"/>
    <lineage>
        <taxon>Bacteria</taxon>
        <taxon>Pseudomonadati</taxon>
        <taxon>Pseudomonadota</taxon>
        <taxon>Alphaproteobacteria</taxon>
        <taxon>Hyphomicrobiales</taxon>
        <taxon>Aurantimonadaceae</taxon>
        <taxon>Martelella</taxon>
    </lineage>
</organism>